<dbReference type="RefSeq" id="WP_289504530.1">
    <property type="nucleotide sequence ID" value="NZ_CP116805.1"/>
</dbReference>
<dbReference type="Proteomes" id="UP001217500">
    <property type="component" value="Chromosome"/>
</dbReference>
<sequence>MSDTPRKARVKWAGDLTFIGESPTGHTVVMDGGADSGGRDHAIRPMEMLLLGMGGCSSIDVILILKKARQKVVDCWVELESERAPEPPRVFTKIHAHFVVVGHNLDDKHVERAIQLSKEKYCSASVQLGALADITTSFETRAAEV</sequence>
<accession>A0AAF0BI10</accession>
<organism evidence="1 2">
    <name type="scientific">Gimibacter soli</name>
    <dbReference type="NCBI Taxonomy" id="3024400"/>
    <lineage>
        <taxon>Bacteria</taxon>
        <taxon>Pseudomonadati</taxon>
        <taxon>Pseudomonadota</taxon>
        <taxon>Alphaproteobacteria</taxon>
        <taxon>Kordiimonadales</taxon>
        <taxon>Temperatibacteraceae</taxon>
        <taxon>Gimibacter</taxon>
    </lineage>
</organism>
<keyword evidence="2" id="KW-1185">Reference proteome</keyword>
<dbReference type="InterPro" id="IPR036102">
    <property type="entry name" value="OsmC/Ohrsf"/>
</dbReference>
<dbReference type="EMBL" id="CP116805">
    <property type="protein sequence ID" value="WCL54808.1"/>
    <property type="molecule type" value="Genomic_DNA"/>
</dbReference>
<protein>
    <submittedName>
        <fullName evidence="1">OsmC family protein</fullName>
    </submittedName>
</protein>
<dbReference type="PANTHER" id="PTHR34352">
    <property type="entry name" value="PROTEIN YHFA"/>
    <property type="match status" value="1"/>
</dbReference>
<evidence type="ECO:0000313" key="1">
    <source>
        <dbReference type="EMBL" id="WCL54808.1"/>
    </source>
</evidence>
<evidence type="ECO:0000313" key="2">
    <source>
        <dbReference type="Proteomes" id="UP001217500"/>
    </source>
</evidence>
<dbReference type="InterPro" id="IPR003718">
    <property type="entry name" value="OsmC/Ohr_fam"/>
</dbReference>
<dbReference type="NCBIfam" id="NF008009">
    <property type="entry name" value="PRK10738.1"/>
    <property type="match status" value="1"/>
</dbReference>
<dbReference type="KEGG" id="gso:PH603_03425"/>
<proteinExistence type="predicted"/>
<dbReference type="SUPFAM" id="SSF82784">
    <property type="entry name" value="OsmC-like"/>
    <property type="match status" value="1"/>
</dbReference>
<name>A0AAF0BI10_9PROT</name>
<dbReference type="Pfam" id="PF02566">
    <property type="entry name" value="OsmC"/>
    <property type="match status" value="1"/>
</dbReference>
<reference evidence="1" key="1">
    <citation type="submission" date="2023-01" db="EMBL/GenBank/DDBJ databases">
        <title>The genome sequence of Kordiimonadaceae bacterium 6D33.</title>
        <authorList>
            <person name="Liu Y."/>
        </authorList>
    </citation>
    <scope>NUCLEOTIDE SEQUENCE</scope>
    <source>
        <strain evidence="1">6D33</strain>
    </source>
</reference>
<dbReference type="Gene3D" id="3.30.300.20">
    <property type="match status" value="1"/>
</dbReference>
<dbReference type="AlphaFoldDB" id="A0AAF0BI10"/>
<dbReference type="Gene3D" id="2.20.25.10">
    <property type="match status" value="1"/>
</dbReference>
<gene>
    <name evidence="1" type="ORF">PH603_03425</name>
</gene>
<dbReference type="PANTHER" id="PTHR34352:SF1">
    <property type="entry name" value="PROTEIN YHFA"/>
    <property type="match status" value="1"/>
</dbReference>
<dbReference type="InterPro" id="IPR015946">
    <property type="entry name" value="KH_dom-like_a/b"/>
</dbReference>